<accession>A0A0S2DY51</accession>
<dbReference type="AlphaFoldDB" id="A0A0S2DY51"/>
<dbReference type="PANTHER" id="PTHR43464:SF19">
    <property type="entry name" value="UBIQUINONE BIOSYNTHESIS O-METHYLTRANSFERASE, MITOCHONDRIAL"/>
    <property type="match status" value="1"/>
</dbReference>
<dbReference type="PATRIC" id="fig|84531.7.peg.2470"/>
<dbReference type="Proteomes" id="UP000060787">
    <property type="component" value="Chromosome"/>
</dbReference>
<dbReference type="Pfam" id="PF08241">
    <property type="entry name" value="Methyltransf_11"/>
    <property type="match status" value="1"/>
</dbReference>
<name>A0A0S2DY51_LYSAN</name>
<keyword evidence="3" id="KW-0949">S-adenosyl-L-methionine</keyword>
<evidence type="ECO:0000256" key="1">
    <source>
        <dbReference type="ARBA" id="ARBA00022603"/>
    </source>
</evidence>
<feature type="domain" description="Methyltransferase type 11" evidence="4">
    <location>
        <begin position="48"/>
        <end position="141"/>
    </location>
</feature>
<evidence type="ECO:0000313" key="5">
    <source>
        <dbReference type="EMBL" id="ALN82587.1"/>
    </source>
</evidence>
<dbReference type="EMBL" id="CP011129">
    <property type="protein sequence ID" value="ALN82587.1"/>
    <property type="molecule type" value="Genomic_DNA"/>
</dbReference>
<keyword evidence="2" id="KW-0808">Transferase</keyword>
<evidence type="ECO:0000259" key="4">
    <source>
        <dbReference type="Pfam" id="PF08241"/>
    </source>
</evidence>
<reference evidence="5 6" key="1">
    <citation type="journal article" date="2015" name="BMC Genomics">
        <title>Comparative genomics and metabolic profiling of the genus Lysobacter.</title>
        <authorList>
            <person name="de Bruijn I."/>
            <person name="Cheng X."/>
            <person name="de Jager V."/>
            <person name="Exposito R.G."/>
            <person name="Watrous J."/>
            <person name="Patel N."/>
            <person name="Postma J."/>
            <person name="Dorrestein P.C."/>
            <person name="Kobayashi D."/>
            <person name="Raaijmakers J.M."/>
        </authorList>
    </citation>
    <scope>NUCLEOTIDE SEQUENCE [LARGE SCALE GENOMIC DNA]</scope>
    <source>
        <strain evidence="5 6">76</strain>
    </source>
</reference>
<sequence length="245" mass="27257">MAQNIYDDPAFFEGYSQLRRSIEGLVGAPEWPSLQAQLPELRGRRVIDLGCGYGWFCRYARLQGAAHVVGVDVSEKMLERARATTQDTGIAYIRADLDHFDPGEAAFDLVYSSLTLHYLDDLPGLLARVHRALVPGGRLLFSVEHPIYTAPAHPAWSSDDDGRKTWPVNGYQTEGPRVTHWFAPGVRKVHRTLGTYLNGLIAAGFRIAHVEEWGPSDAQVAQTPALEEERERPMLLLVAAQRPEG</sequence>
<evidence type="ECO:0000313" key="6">
    <source>
        <dbReference type="Proteomes" id="UP000060787"/>
    </source>
</evidence>
<dbReference type="RefSeq" id="WP_057919269.1">
    <property type="nucleotide sequence ID" value="NZ_CP011129.1"/>
</dbReference>
<dbReference type="SUPFAM" id="SSF53335">
    <property type="entry name" value="S-adenosyl-L-methionine-dependent methyltransferases"/>
    <property type="match status" value="1"/>
</dbReference>
<dbReference type="GO" id="GO:0008757">
    <property type="term" value="F:S-adenosylmethionine-dependent methyltransferase activity"/>
    <property type="evidence" value="ECO:0007669"/>
    <property type="project" value="InterPro"/>
</dbReference>
<protein>
    <recommendedName>
        <fullName evidence="4">Methyltransferase type 11 domain-containing protein</fullName>
    </recommendedName>
</protein>
<dbReference type="CDD" id="cd02440">
    <property type="entry name" value="AdoMet_MTases"/>
    <property type="match status" value="1"/>
</dbReference>
<keyword evidence="6" id="KW-1185">Reference proteome</keyword>
<dbReference type="InterPro" id="IPR013216">
    <property type="entry name" value="Methyltransf_11"/>
</dbReference>
<dbReference type="Gene3D" id="3.40.50.150">
    <property type="entry name" value="Vaccinia Virus protein VP39"/>
    <property type="match status" value="1"/>
</dbReference>
<evidence type="ECO:0000256" key="2">
    <source>
        <dbReference type="ARBA" id="ARBA00022679"/>
    </source>
</evidence>
<dbReference type="OrthoDB" id="9810247at2"/>
<gene>
    <name evidence="5" type="ORF">LA76x_4479</name>
</gene>
<keyword evidence="1" id="KW-0489">Methyltransferase</keyword>
<dbReference type="PANTHER" id="PTHR43464">
    <property type="entry name" value="METHYLTRANSFERASE"/>
    <property type="match status" value="1"/>
</dbReference>
<proteinExistence type="predicted"/>
<dbReference type="STRING" id="84531.LA76x_4479"/>
<dbReference type="InterPro" id="IPR029063">
    <property type="entry name" value="SAM-dependent_MTases_sf"/>
</dbReference>
<organism evidence="5 6">
    <name type="scientific">Lysobacter antibioticus</name>
    <dbReference type="NCBI Taxonomy" id="84531"/>
    <lineage>
        <taxon>Bacteria</taxon>
        <taxon>Pseudomonadati</taxon>
        <taxon>Pseudomonadota</taxon>
        <taxon>Gammaproteobacteria</taxon>
        <taxon>Lysobacterales</taxon>
        <taxon>Lysobacteraceae</taxon>
        <taxon>Lysobacter</taxon>
    </lineage>
</organism>
<dbReference type="KEGG" id="lab:LA76x_4479"/>
<dbReference type="GO" id="GO:0032259">
    <property type="term" value="P:methylation"/>
    <property type="evidence" value="ECO:0007669"/>
    <property type="project" value="UniProtKB-KW"/>
</dbReference>
<evidence type="ECO:0000256" key="3">
    <source>
        <dbReference type="ARBA" id="ARBA00022691"/>
    </source>
</evidence>
<dbReference type="KEGG" id="laq:GLA29479_2524"/>